<sequence>MSEEIKRIVLIGPVYPYKGGISHYTGLMYRALAKKYRTFMVSYRFQYPGFLYKKEQKDYTNDSFRVEDTRFWIHTANPLNWIRTAGRIKKLKPDLTIIQWWHPYFAPCYLALTGLLGKRKILFICHNVFPHERFPFDRKLTKMVLKRGDAFVVQSGKDAEDLTSILPDARFEQAVHPTYNAFKFENMSKEKARQLLQIPAEEKVLLFFGFVREYKGLKYLIQALPRILNGCDKIRLFVVGDFGGEQNREAYEKIMEENHVKDAVTVCDGYIPDREIEKYFAACDLVVLPYVSATQSGIVQIAYGFEKPVVVTNVGGLPDVVEDGKTGYVVEPENPDALADAVVRYFAEDKEEEFGENVKKEAYRFDWERMVETVERLSMK</sequence>
<dbReference type="Gene3D" id="3.40.50.2000">
    <property type="entry name" value="Glycogen Phosphorylase B"/>
    <property type="match status" value="2"/>
</dbReference>
<name>A0A9D2C8N0_9FIRM</name>
<dbReference type="EC" id="2.4.-.-" evidence="3"/>
<dbReference type="EMBL" id="DXDD01000166">
    <property type="protein sequence ID" value="HIY61691.1"/>
    <property type="molecule type" value="Genomic_DNA"/>
</dbReference>
<comment type="caution">
    <text evidence="3">The sequence shown here is derived from an EMBL/GenBank/DDBJ whole genome shotgun (WGS) entry which is preliminary data.</text>
</comment>
<evidence type="ECO:0000256" key="2">
    <source>
        <dbReference type="ARBA" id="ARBA00022679"/>
    </source>
</evidence>
<dbReference type="Pfam" id="PF13692">
    <property type="entry name" value="Glyco_trans_1_4"/>
    <property type="match status" value="1"/>
</dbReference>
<reference evidence="3" key="2">
    <citation type="submission" date="2021-04" db="EMBL/GenBank/DDBJ databases">
        <authorList>
            <person name="Gilroy R."/>
        </authorList>
    </citation>
    <scope>NUCLEOTIDE SEQUENCE</scope>
    <source>
        <strain evidence="3">ChiSxjej3B15-24422</strain>
    </source>
</reference>
<accession>A0A9D2C8N0</accession>
<dbReference type="AlphaFoldDB" id="A0A9D2C8N0"/>
<gene>
    <name evidence="3" type="ORF">H9831_13620</name>
</gene>
<keyword evidence="1 3" id="KW-0328">Glycosyltransferase</keyword>
<dbReference type="Proteomes" id="UP000824007">
    <property type="component" value="Unassembled WGS sequence"/>
</dbReference>
<dbReference type="GO" id="GO:0016757">
    <property type="term" value="F:glycosyltransferase activity"/>
    <property type="evidence" value="ECO:0007669"/>
    <property type="project" value="UniProtKB-KW"/>
</dbReference>
<reference evidence="3" key="1">
    <citation type="journal article" date="2021" name="PeerJ">
        <title>Extensive microbial diversity within the chicken gut microbiome revealed by metagenomics and culture.</title>
        <authorList>
            <person name="Gilroy R."/>
            <person name="Ravi A."/>
            <person name="Getino M."/>
            <person name="Pursley I."/>
            <person name="Horton D.L."/>
            <person name="Alikhan N.F."/>
            <person name="Baker D."/>
            <person name="Gharbi K."/>
            <person name="Hall N."/>
            <person name="Watson M."/>
            <person name="Adriaenssens E.M."/>
            <person name="Foster-Nyarko E."/>
            <person name="Jarju S."/>
            <person name="Secka A."/>
            <person name="Antonio M."/>
            <person name="Oren A."/>
            <person name="Chaudhuri R.R."/>
            <person name="La Ragione R."/>
            <person name="Hildebrand F."/>
            <person name="Pallen M.J."/>
        </authorList>
    </citation>
    <scope>NUCLEOTIDE SEQUENCE</scope>
    <source>
        <strain evidence="3">ChiSxjej3B15-24422</strain>
    </source>
</reference>
<proteinExistence type="predicted"/>
<organism evidence="3 4">
    <name type="scientific">Candidatus Eisenbergiella pullistercoris</name>
    <dbReference type="NCBI Taxonomy" id="2838555"/>
    <lineage>
        <taxon>Bacteria</taxon>
        <taxon>Bacillati</taxon>
        <taxon>Bacillota</taxon>
        <taxon>Clostridia</taxon>
        <taxon>Lachnospirales</taxon>
        <taxon>Lachnospiraceae</taxon>
        <taxon>Eisenbergiella</taxon>
    </lineage>
</organism>
<evidence type="ECO:0000313" key="3">
    <source>
        <dbReference type="EMBL" id="HIY61691.1"/>
    </source>
</evidence>
<protein>
    <submittedName>
        <fullName evidence="3">Glycosyltransferase</fullName>
        <ecNumber evidence="3">2.4.-.-</ecNumber>
    </submittedName>
</protein>
<evidence type="ECO:0000256" key="1">
    <source>
        <dbReference type="ARBA" id="ARBA00022676"/>
    </source>
</evidence>
<dbReference type="PANTHER" id="PTHR12526">
    <property type="entry name" value="GLYCOSYLTRANSFERASE"/>
    <property type="match status" value="1"/>
</dbReference>
<evidence type="ECO:0000313" key="4">
    <source>
        <dbReference type="Proteomes" id="UP000824007"/>
    </source>
</evidence>
<dbReference type="PANTHER" id="PTHR12526:SF510">
    <property type="entry name" value="D-INOSITOL 3-PHOSPHATE GLYCOSYLTRANSFERASE"/>
    <property type="match status" value="1"/>
</dbReference>
<keyword evidence="2 3" id="KW-0808">Transferase</keyword>
<dbReference type="SUPFAM" id="SSF53756">
    <property type="entry name" value="UDP-Glycosyltransferase/glycogen phosphorylase"/>
    <property type="match status" value="1"/>
</dbReference>